<protein>
    <recommendedName>
        <fullName evidence="6">Cytochrome c-552/DMSO reductase-like haem-binding domain-containing protein</fullName>
    </recommendedName>
</protein>
<evidence type="ECO:0000256" key="5">
    <source>
        <dbReference type="ARBA" id="ARBA00023004"/>
    </source>
</evidence>
<organism evidence="7">
    <name type="scientific">hydrothermal vent metagenome</name>
    <dbReference type="NCBI Taxonomy" id="652676"/>
    <lineage>
        <taxon>unclassified sequences</taxon>
        <taxon>metagenomes</taxon>
        <taxon>ecological metagenomes</taxon>
    </lineage>
</organism>
<evidence type="ECO:0000256" key="1">
    <source>
        <dbReference type="ARBA" id="ARBA00022448"/>
    </source>
</evidence>
<feature type="domain" description="Cytochrome c-552/DMSO reductase-like haem-binding" evidence="6">
    <location>
        <begin position="68"/>
        <end position="399"/>
    </location>
</feature>
<name>A0A3B0R1F6_9ZZZZ</name>
<keyword evidence="1" id="KW-0813">Transport</keyword>
<evidence type="ECO:0000256" key="4">
    <source>
        <dbReference type="ARBA" id="ARBA00022982"/>
    </source>
</evidence>
<proteinExistence type="predicted"/>
<dbReference type="Pfam" id="PF09459">
    <property type="entry name" value="EB_dh"/>
    <property type="match status" value="1"/>
</dbReference>
<dbReference type="SMART" id="SM00887">
    <property type="entry name" value="EB_dh"/>
    <property type="match status" value="1"/>
</dbReference>
<evidence type="ECO:0000256" key="2">
    <source>
        <dbReference type="ARBA" id="ARBA00022617"/>
    </source>
</evidence>
<dbReference type="Gene3D" id="2.60.40.1190">
    <property type="match status" value="1"/>
</dbReference>
<dbReference type="GO" id="GO:0046872">
    <property type="term" value="F:metal ion binding"/>
    <property type="evidence" value="ECO:0007669"/>
    <property type="project" value="UniProtKB-KW"/>
</dbReference>
<sequence>MKNLKLFSFLIIASSLLFVQCTSDPIPGPAGADGVDGVDGVSTGPGTSTTELLAKKVFLGPQIDGIIDASWENAQVLQVVSEVPEPGDNVFQGYVGQKHDVEVRAQYDNEYIYFLAQWKDGQLNLNRDTWYYEDDGDPATIDWHQESNKPVFDGSGNKTREAFYEDKFAMQWDINNTTTNWNSQTCFATCHTGLGAATGYAKHYTIAAGEHTDMWHWKSVRNGIFYNQFDDKNVTDTPQDDARHGDAHVGGGYHNNKQTLSGVTVPKYYIPGKEYYYWITDLDINSSNAKLITAVDVATGILTDEDGNTINPSTEIRYQRDGETTGAFGMPSVYLEPFNGSRGDIEAASSFEGNGWTLEWKRKLDTGNDDDVIFDPVQEYPFGLGVFDNAAIAHAITAFLNLKFEQ</sequence>
<evidence type="ECO:0000259" key="6">
    <source>
        <dbReference type="SMART" id="SM00887"/>
    </source>
</evidence>
<dbReference type="InterPro" id="IPR019020">
    <property type="entry name" value="Cyt-c552/DMSO_Rdtase_haem-bd"/>
</dbReference>
<dbReference type="GO" id="GO:0020037">
    <property type="term" value="F:heme binding"/>
    <property type="evidence" value="ECO:0007669"/>
    <property type="project" value="InterPro"/>
</dbReference>
<keyword evidence="4" id="KW-0249">Electron transport</keyword>
<evidence type="ECO:0000313" key="7">
    <source>
        <dbReference type="EMBL" id="VAV86169.1"/>
    </source>
</evidence>
<reference evidence="7" key="1">
    <citation type="submission" date="2018-06" db="EMBL/GenBank/DDBJ databases">
        <authorList>
            <person name="Zhirakovskaya E."/>
        </authorList>
    </citation>
    <scope>NUCLEOTIDE SEQUENCE</scope>
</reference>
<keyword evidence="5" id="KW-0408">Iron</keyword>
<evidence type="ECO:0000256" key="3">
    <source>
        <dbReference type="ARBA" id="ARBA00022723"/>
    </source>
</evidence>
<dbReference type="AlphaFoldDB" id="A0A3B0R1F6"/>
<dbReference type="SUPFAM" id="SSF49344">
    <property type="entry name" value="CBD9-like"/>
    <property type="match status" value="1"/>
</dbReference>
<gene>
    <name evidence="7" type="ORF">MNBD_BACTEROID02-1649</name>
</gene>
<keyword evidence="3" id="KW-0479">Metal-binding</keyword>
<accession>A0A3B0R1F6</accession>
<dbReference type="EMBL" id="UOEB01000302">
    <property type="protein sequence ID" value="VAV86169.1"/>
    <property type="molecule type" value="Genomic_DNA"/>
</dbReference>
<keyword evidence="2" id="KW-0349">Heme</keyword>